<dbReference type="SUPFAM" id="SSF52172">
    <property type="entry name" value="CheY-like"/>
    <property type="match status" value="1"/>
</dbReference>
<comment type="caution">
    <text evidence="4">The sequence shown here is derived from an EMBL/GenBank/DDBJ whole genome shotgun (WGS) entry which is preliminary data.</text>
</comment>
<dbReference type="PROSITE" id="PS50110">
    <property type="entry name" value="RESPONSE_REGULATORY"/>
    <property type="match status" value="1"/>
</dbReference>
<feature type="modified residue" description="4-aspartylphosphate" evidence="1">
    <location>
        <position position="67"/>
    </location>
</feature>
<dbReference type="EMBL" id="LOCO01000015">
    <property type="protein sequence ID" value="KXO08568.1"/>
    <property type="molecule type" value="Genomic_DNA"/>
</dbReference>
<gene>
    <name evidence="4" type="ORF">J122_2664</name>
</gene>
<dbReference type="InterPro" id="IPR011990">
    <property type="entry name" value="TPR-like_helical_dom_sf"/>
</dbReference>
<dbReference type="PROSITE" id="PS50005">
    <property type="entry name" value="TPR"/>
    <property type="match status" value="1"/>
</dbReference>
<keyword evidence="1" id="KW-0597">Phosphoprotein</keyword>
<dbReference type="AlphaFoldDB" id="A0A137S854"/>
<feature type="repeat" description="TPR" evidence="2">
    <location>
        <begin position="454"/>
        <end position="487"/>
    </location>
</feature>
<dbReference type="Pfam" id="PF13432">
    <property type="entry name" value="TPR_16"/>
    <property type="match status" value="2"/>
</dbReference>
<keyword evidence="4" id="KW-0675">Receptor</keyword>
<dbReference type="PATRIC" id="fig|1306954.6.peg.952"/>
<accession>A0A137S854</accession>
<evidence type="ECO:0000313" key="5">
    <source>
        <dbReference type="Proteomes" id="UP000070282"/>
    </source>
</evidence>
<dbReference type="GO" id="GO:0000160">
    <property type="term" value="P:phosphorelay signal transduction system"/>
    <property type="evidence" value="ECO:0007669"/>
    <property type="project" value="InterPro"/>
</dbReference>
<dbReference type="PANTHER" id="PTHR43228">
    <property type="entry name" value="TWO-COMPONENT RESPONSE REGULATOR"/>
    <property type="match status" value="1"/>
</dbReference>
<dbReference type="InterPro" id="IPR019734">
    <property type="entry name" value="TPR_rpt"/>
</dbReference>
<evidence type="ECO:0000313" key="4">
    <source>
        <dbReference type="EMBL" id="KXO08568.1"/>
    </source>
</evidence>
<dbReference type="InterPro" id="IPR011006">
    <property type="entry name" value="CheY-like_superfamily"/>
</dbReference>
<organism evidence="4 5">
    <name type="scientific">Marinobacter excellens LAMA 842</name>
    <dbReference type="NCBI Taxonomy" id="1306954"/>
    <lineage>
        <taxon>Bacteria</taxon>
        <taxon>Pseudomonadati</taxon>
        <taxon>Pseudomonadota</taxon>
        <taxon>Gammaproteobacteria</taxon>
        <taxon>Pseudomonadales</taxon>
        <taxon>Marinobacteraceae</taxon>
        <taxon>Marinobacter</taxon>
    </lineage>
</organism>
<reference evidence="5" key="1">
    <citation type="submission" date="2015-12" db="EMBL/GenBank/DDBJ databases">
        <authorList>
            <person name="Lima A."/>
            <person name="Farahani Zayas N."/>
            <person name="Castro Da Silva M.A."/>
            <person name="Cabral A."/>
            <person name="Pessatti M.L."/>
        </authorList>
    </citation>
    <scope>NUCLEOTIDE SEQUENCE [LARGE SCALE GENOMIC DNA]</scope>
    <source>
        <strain evidence="5">LAMA 842</strain>
    </source>
</reference>
<dbReference type="InterPro" id="IPR052048">
    <property type="entry name" value="ST_Response_Regulator"/>
</dbReference>
<keyword evidence="5" id="KW-1185">Reference proteome</keyword>
<keyword evidence="2" id="KW-0802">TPR repeat</keyword>
<dbReference type="CDD" id="cd17589">
    <property type="entry name" value="REC_TPR"/>
    <property type="match status" value="1"/>
</dbReference>
<dbReference type="SUPFAM" id="SSF48452">
    <property type="entry name" value="TPR-like"/>
    <property type="match status" value="1"/>
</dbReference>
<evidence type="ECO:0000256" key="1">
    <source>
        <dbReference type="PROSITE-ProRule" id="PRU00169"/>
    </source>
</evidence>
<evidence type="ECO:0000256" key="2">
    <source>
        <dbReference type="PROSITE-ProRule" id="PRU00339"/>
    </source>
</evidence>
<protein>
    <submittedName>
        <fullName evidence="4">Chemotaxis regulator-transmits chemoreceptor signals to flagelllar motor components CheY</fullName>
    </submittedName>
</protein>
<dbReference type="SMART" id="SM00028">
    <property type="entry name" value="TPR"/>
    <property type="match status" value="3"/>
</dbReference>
<feature type="domain" description="Response regulatory" evidence="3">
    <location>
        <begin position="17"/>
        <end position="136"/>
    </location>
</feature>
<dbReference type="InterPro" id="IPR001789">
    <property type="entry name" value="Sig_transdc_resp-reg_receiver"/>
</dbReference>
<dbReference type="Pfam" id="PF00072">
    <property type="entry name" value="Response_reg"/>
    <property type="match status" value="1"/>
</dbReference>
<dbReference type="Proteomes" id="UP000070282">
    <property type="component" value="Unassembled WGS sequence"/>
</dbReference>
<sequence>MNQTDRKDAINPFGKLNFLVVDDFENFRLSMRQMLRSCGADKIELVAHATPAIQYCTYNHVDVVLCDYNLGEGKNGQHILEELRHKKLLSRSSLFLMVTAETSKEMVMGAREYQPDAYLTKPLNRAMLEKRLGALVQQRSALLPITREMDRENYPEAISQCLQLLPKQPRYKTWLMKTLGELYFIVGDLSHALKVYDEVLAQRELSWARLGRCKVLLGNRNFDDSVEGLKALIAKHPDYMEAYDLLAEGLEKQGKAVQAQQILEKAAEHSPNALLRQKHLALLAGTNQDIDTASQAWRQTVTLGTYSIHDNSDHYLSLAQSLSDLSEGHPEAEGAEHAAEALNVLSKMEKRFADDDSIGLKSRIVQCRVHAGQGNQKSAEKLLGDLRAELETLEDIPADLGLDYAKTLFRLGRDEEAKSLLSDLAARYGDNPETLQKIENLLDEPVGFRQKIEARGYNRDGIKAFESGDLDGAVEAFNRALAIVPDHAALNLNLIQVLLRKYDQAPDDHSLLTTCQECLRRLEGLPEQHRQHRRYSALARKLKGLTA</sequence>
<dbReference type="Gene3D" id="1.25.40.10">
    <property type="entry name" value="Tetratricopeptide repeat domain"/>
    <property type="match status" value="2"/>
</dbReference>
<proteinExistence type="predicted"/>
<name>A0A137S854_9GAMM</name>
<dbReference type="RefSeq" id="WP_061332643.1">
    <property type="nucleotide sequence ID" value="NZ_LOCO01000015.1"/>
</dbReference>
<dbReference type="PANTHER" id="PTHR43228:SF1">
    <property type="entry name" value="TWO-COMPONENT RESPONSE REGULATOR ARR22"/>
    <property type="match status" value="1"/>
</dbReference>
<dbReference type="Gene3D" id="3.40.50.2300">
    <property type="match status" value="1"/>
</dbReference>
<evidence type="ECO:0000259" key="3">
    <source>
        <dbReference type="PROSITE" id="PS50110"/>
    </source>
</evidence>
<dbReference type="SMART" id="SM00448">
    <property type="entry name" value="REC"/>
    <property type="match status" value="1"/>
</dbReference>